<reference evidence="1 2" key="1">
    <citation type="journal article" date="2009" name="Int. J. Syst. Evol. Microbiol.">
        <title>Transfer of Teichococcus ludipueritiae and Muricoccus roseus to the genus Roseomonas, as Roseomonas ludipueritiae comb. nov. and Roseomonas rosea comb. nov., respectively, and emended description of the genus Roseomonas.</title>
        <authorList>
            <person name="Sanchez-Porro C."/>
            <person name="Gallego V."/>
            <person name="Busse H.J."/>
            <person name="Kampfer P."/>
            <person name="Ventosa A."/>
        </authorList>
    </citation>
    <scope>NUCLEOTIDE SEQUENCE [LARGE SCALE GENOMIC DNA]</scope>
    <source>
        <strain evidence="1 2">DSM 14915</strain>
    </source>
</reference>
<sequence length="352" mass="38264">MSSPYLVDAPRRVHRHWWTVVPALPEGPDTQEAHALRRVWFDHTMNTFGAAADGALRPRARGFYTEGTEDHLTPAVFQTWAALGSPASWLPRLLQLFGLAPVGRVTAARWCYAFEEHVTMRLRPIADIVLAWCDEAGEAVLVIEAKRRGAPLAAKDLTDLDRYLRMPSIAAVPRRHLGLLVDEADLPAIQARLAGAWPVTSWQALIGAQLDAARHLDGAATVAREVAHLITVHAAHHGLGRPPCQMALALAKGAGTPASYAAIAAAMEAPPAVTRFLLGSEAALALRCGRRPAAPLPWLEDAPAADEIWHRFRTAPAERQTTAERQVARWKLNWSPPTLASRVSPLGRLPGA</sequence>
<dbReference type="EMBL" id="JACTUZ010000008">
    <property type="protein sequence ID" value="MBC9176107.1"/>
    <property type="molecule type" value="Genomic_DNA"/>
</dbReference>
<proteinExistence type="predicted"/>
<evidence type="ECO:0000313" key="2">
    <source>
        <dbReference type="Proteomes" id="UP000603940"/>
    </source>
</evidence>
<protein>
    <submittedName>
        <fullName evidence="1">Uncharacterized protein</fullName>
    </submittedName>
</protein>
<dbReference type="RefSeq" id="WP_187777273.1">
    <property type="nucleotide sequence ID" value="NZ_JACTUZ010000008.1"/>
</dbReference>
<dbReference type="Proteomes" id="UP000603940">
    <property type="component" value="Unassembled WGS sequence"/>
</dbReference>
<evidence type="ECO:0000313" key="1">
    <source>
        <dbReference type="EMBL" id="MBC9176107.1"/>
    </source>
</evidence>
<gene>
    <name evidence="1" type="ORF">IBL25_03990</name>
</gene>
<comment type="caution">
    <text evidence="1">The sequence shown here is derived from an EMBL/GenBank/DDBJ whole genome shotgun (WGS) entry which is preliminary data.</text>
</comment>
<keyword evidence="2" id="KW-1185">Reference proteome</keyword>
<name>A0ABR7R2X3_9PROT</name>
<organism evidence="1 2">
    <name type="scientific">Pseudoroseomonas ludipueritiae</name>
    <dbReference type="NCBI Taxonomy" id="198093"/>
    <lineage>
        <taxon>Bacteria</taxon>
        <taxon>Pseudomonadati</taxon>
        <taxon>Pseudomonadota</taxon>
        <taxon>Alphaproteobacteria</taxon>
        <taxon>Acetobacterales</taxon>
        <taxon>Acetobacteraceae</taxon>
        <taxon>Pseudoroseomonas</taxon>
    </lineage>
</organism>
<accession>A0ABR7R2X3</accession>